<dbReference type="Pfam" id="PF00005">
    <property type="entry name" value="ABC_tran"/>
    <property type="match status" value="1"/>
</dbReference>
<protein>
    <submittedName>
        <fullName evidence="5">ABC transporter ATP-binding protein</fullName>
    </submittedName>
</protein>
<comment type="caution">
    <text evidence="5">The sequence shown here is derived from an EMBL/GenBank/DDBJ whole genome shotgun (WGS) entry which is preliminary data.</text>
</comment>
<evidence type="ECO:0000313" key="5">
    <source>
        <dbReference type="EMBL" id="MDB1999374.1"/>
    </source>
</evidence>
<evidence type="ECO:0000256" key="1">
    <source>
        <dbReference type="ARBA" id="ARBA00022448"/>
    </source>
</evidence>
<organism evidence="5 6">
    <name type="scientific">Clostridium symbiosum</name>
    <name type="common">Bacteroides symbiosus</name>
    <dbReference type="NCBI Taxonomy" id="1512"/>
    <lineage>
        <taxon>Bacteria</taxon>
        <taxon>Bacillati</taxon>
        <taxon>Bacillota</taxon>
        <taxon>Clostridia</taxon>
        <taxon>Lachnospirales</taxon>
        <taxon>Lachnospiraceae</taxon>
        <taxon>Otoolea</taxon>
    </lineage>
</organism>
<dbReference type="Pfam" id="PF12399">
    <property type="entry name" value="BCA_ABC_TP_C"/>
    <property type="match status" value="1"/>
</dbReference>
<dbReference type="InterPro" id="IPR027417">
    <property type="entry name" value="P-loop_NTPase"/>
</dbReference>
<dbReference type="GO" id="GO:0016887">
    <property type="term" value="F:ATP hydrolysis activity"/>
    <property type="evidence" value="ECO:0007669"/>
    <property type="project" value="InterPro"/>
</dbReference>
<name>A0AAW6ANZ5_CLOSY</name>
<dbReference type="RefSeq" id="WP_003506223.1">
    <property type="nucleotide sequence ID" value="NZ_BAABZD010000003.1"/>
</dbReference>
<dbReference type="PANTHER" id="PTHR45772">
    <property type="entry name" value="CONSERVED COMPONENT OF ABC TRANSPORTER FOR NATURAL AMINO ACIDS-RELATED"/>
    <property type="match status" value="1"/>
</dbReference>
<proteinExistence type="predicted"/>
<keyword evidence="2" id="KW-0547">Nucleotide-binding</keyword>
<dbReference type="InterPro" id="IPR003593">
    <property type="entry name" value="AAA+_ATPase"/>
</dbReference>
<dbReference type="EMBL" id="JAQLGM010000006">
    <property type="protein sequence ID" value="MDB1999374.1"/>
    <property type="molecule type" value="Genomic_DNA"/>
</dbReference>
<dbReference type="GeneID" id="57967992"/>
<dbReference type="SUPFAM" id="SSF52540">
    <property type="entry name" value="P-loop containing nucleoside triphosphate hydrolases"/>
    <property type="match status" value="1"/>
</dbReference>
<dbReference type="Gene3D" id="3.40.50.300">
    <property type="entry name" value="P-loop containing nucleotide triphosphate hydrolases"/>
    <property type="match status" value="1"/>
</dbReference>
<evidence type="ECO:0000256" key="2">
    <source>
        <dbReference type="ARBA" id="ARBA00022741"/>
    </source>
</evidence>
<dbReference type="InterPro" id="IPR032823">
    <property type="entry name" value="BCA_ABC_TP_C"/>
</dbReference>
<dbReference type="FunFam" id="3.40.50.300:FF:000421">
    <property type="entry name" value="Branched-chain amino acid ABC transporter ATP-binding protein"/>
    <property type="match status" value="1"/>
</dbReference>
<gene>
    <name evidence="5" type="ORF">PM006_04115</name>
</gene>
<feature type="domain" description="ABC transporter" evidence="4">
    <location>
        <begin position="5"/>
        <end position="247"/>
    </location>
</feature>
<dbReference type="InterPro" id="IPR051120">
    <property type="entry name" value="ABC_AA/LPS_Transport"/>
</dbReference>
<reference evidence="5" key="1">
    <citation type="submission" date="2023-01" db="EMBL/GenBank/DDBJ databases">
        <title>Human gut microbiome strain richness.</title>
        <authorList>
            <person name="Chen-Liaw A."/>
        </authorList>
    </citation>
    <scope>NUCLEOTIDE SEQUENCE</scope>
    <source>
        <strain evidence="5">B1_m1001713B170214d0_201011</strain>
    </source>
</reference>
<dbReference type="PROSITE" id="PS50893">
    <property type="entry name" value="ABC_TRANSPORTER_2"/>
    <property type="match status" value="1"/>
</dbReference>
<accession>A0AAW6ANZ5</accession>
<dbReference type="GO" id="GO:0005886">
    <property type="term" value="C:plasma membrane"/>
    <property type="evidence" value="ECO:0007669"/>
    <property type="project" value="TreeGrafter"/>
</dbReference>
<evidence type="ECO:0000313" key="6">
    <source>
        <dbReference type="Proteomes" id="UP001300871"/>
    </source>
</evidence>
<dbReference type="InterPro" id="IPR003439">
    <property type="entry name" value="ABC_transporter-like_ATP-bd"/>
</dbReference>
<sequence>MDEMLKVEELKMYFGGLKAIDDFSMSVYDKETLGIIGPNGAGKTTLFNAICGVYKPTDGKVLLNGEEIQGKLPYEIARKGIARTFQISKPLGDLSIQDNIVAALGIHEYTGVKSFFKKSHTKEMLERAEELMELVDLKEYRFKLARDVSLGYLRRLEIARALATDPFLIMLDEPCAGLSNFAINEVTELIMGLKAQGKTIILIEHNLPITMKVCDRIVVLSYGKKIAEGVPEEIRRNPQVIEAYLGEEDESDAENL</sequence>
<keyword evidence="1" id="KW-0813">Transport</keyword>
<evidence type="ECO:0000256" key="3">
    <source>
        <dbReference type="ARBA" id="ARBA00022840"/>
    </source>
</evidence>
<dbReference type="Proteomes" id="UP001300871">
    <property type="component" value="Unassembled WGS sequence"/>
</dbReference>
<keyword evidence="3 5" id="KW-0067">ATP-binding</keyword>
<dbReference type="CDD" id="cd03219">
    <property type="entry name" value="ABC_Mj1267_LivG_branched"/>
    <property type="match status" value="1"/>
</dbReference>
<dbReference type="GO" id="GO:0005524">
    <property type="term" value="F:ATP binding"/>
    <property type="evidence" value="ECO:0007669"/>
    <property type="project" value="UniProtKB-KW"/>
</dbReference>
<dbReference type="AlphaFoldDB" id="A0AAW6ANZ5"/>
<evidence type="ECO:0000259" key="4">
    <source>
        <dbReference type="PROSITE" id="PS50893"/>
    </source>
</evidence>
<dbReference type="SMART" id="SM00382">
    <property type="entry name" value="AAA"/>
    <property type="match status" value="1"/>
</dbReference>